<dbReference type="GeneID" id="82130511"/>
<evidence type="ECO:0000256" key="6">
    <source>
        <dbReference type="ARBA" id="ARBA00022692"/>
    </source>
</evidence>
<dbReference type="AlphaFoldDB" id="A0AA95JUB2"/>
<keyword evidence="5 12" id="KW-0138">CF(0)</keyword>
<evidence type="ECO:0000256" key="8">
    <source>
        <dbReference type="ARBA" id="ARBA00022989"/>
    </source>
</evidence>
<geneLocation type="mitochondrion" evidence="14"/>
<keyword evidence="6 12" id="KW-0812">Transmembrane</keyword>
<evidence type="ECO:0000256" key="5">
    <source>
        <dbReference type="ARBA" id="ARBA00022547"/>
    </source>
</evidence>
<dbReference type="EMBL" id="OQ627398">
    <property type="protein sequence ID" value="WGC90506.1"/>
    <property type="molecule type" value="Genomic_DNA"/>
</dbReference>
<evidence type="ECO:0000256" key="3">
    <source>
        <dbReference type="ARBA" id="ARBA00011291"/>
    </source>
</evidence>
<keyword evidence="4 12" id="KW-0813">Transport</keyword>
<keyword evidence="11 13" id="KW-0472">Membrane</keyword>
<reference evidence="14" key="1">
    <citation type="submission" date="2023-03" db="EMBL/GenBank/DDBJ databases">
        <authorList>
            <person name="Yang X."/>
        </authorList>
    </citation>
    <scope>NUCLEOTIDE SEQUENCE</scope>
</reference>
<comment type="similarity">
    <text evidence="2 12">Belongs to the ATPase protein 8 family.</text>
</comment>
<organism evidence="14">
    <name type="scientific">Paradoxopsyllus custodis</name>
    <dbReference type="NCBI Taxonomy" id="3040964"/>
    <lineage>
        <taxon>Eukaryota</taxon>
        <taxon>Metazoa</taxon>
        <taxon>Ecdysozoa</taxon>
        <taxon>Arthropoda</taxon>
        <taxon>Hexapoda</taxon>
        <taxon>Insecta</taxon>
        <taxon>Pterygota</taxon>
        <taxon>Neoptera</taxon>
        <taxon>Endopterygota</taxon>
        <taxon>Siphonaptera</taxon>
        <taxon>Leptopsyllidae</taxon>
        <taxon>Paradoxopsyllus</taxon>
    </lineage>
</organism>
<evidence type="ECO:0000256" key="1">
    <source>
        <dbReference type="ARBA" id="ARBA00004304"/>
    </source>
</evidence>
<comment type="subcellular location">
    <subcellularLocation>
        <location evidence="1 12">Mitochondrion membrane</location>
        <topology evidence="1 12">Single-pass membrane protein</topology>
    </subcellularLocation>
</comment>
<evidence type="ECO:0000256" key="7">
    <source>
        <dbReference type="ARBA" id="ARBA00022781"/>
    </source>
</evidence>
<evidence type="ECO:0000256" key="13">
    <source>
        <dbReference type="SAM" id="Phobius"/>
    </source>
</evidence>
<dbReference type="Pfam" id="PF00895">
    <property type="entry name" value="ATP-synt_8"/>
    <property type="match status" value="1"/>
</dbReference>
<dbReference type="InterPro" id="IPR001421">
    <property type="entry name" value="ATP8_metazoa"/>
</dbReference>
<accession>A0AA95JUB2</accession>
<dbReference type="GO" id="GO:0015078">
    <property type="term" value="F:proton transmembrane transporter activity"/>
    <property type="evidence" value="ECO:0007669"/>
    <property type="project" value="InterPro"/>
</dbReference>
<feature type="transmembrane region" description="Helical" evidence="13">
    <location>
        <begin position="6"/>
        <end position="29"/>
    </location>
</feature>
<keyword evidence="7 12" id="KW-0375">Hydrogen ion transport</keyword>
<evidence type="ECO:0000256" key="11">
    <source>
        <dbReference type="ARBA" id="ARBA00023136"/>
    </source>
</evidence>
<evidence type="ECO:0000256" key="10">
    <source>
        <dbReference type="ARBA" id="ARBA00023128"/>
    </source>
</evidence>
<proteinExistence type="inferred from homology"/>
<gene>
    <name evidence="14" type="primary">atp8</name>
</gene>
<comment type="subunit">
    <text evidence="3">F-type ATPases have 2 components, CF(1) - the catalytic core - and CF(0) - the membrane proton channel.</text>
</comment>
<keyword evidence="9 12" id="KW-0406">Ion transport</keyword>
<dbReference type="RefSeq" id="YP_010836244.1">
    <property type="nucleotide sequence ID" value="NC_077616.1"/>
</dbReference>
<dbReference type="GO" id="GO:0031966">
    <property type="term" value="C:mitochondrial membrane"/>
    <property type="evidence" value="ECO:0007669"/>
    <property type="project" value="UniProtKB-SubCell"/>
</dbReference>
<dbReference type="GO" id="GO:0015986">
    <property type="term" value="P:proton motive force-driven ATP synthesis"/>
    <property type="evidence" value="ECO:0007669"/>
    <property type="project" value="InterPro"/>
</dbReference>
<keyword evidence="10 12" id="KW-0496">Mitochondrion</keyword>
<evidence type="ECO:0000256" key="2">
    <source>
        <dbReference type="ARBA" id="ARBA00008892"/>
    </source>
</evidence>
<name>A0AA95JUB2_9NEOP</name>
<keyword evidence="8 13" id="KW-1133">Transmembrane helix</keyword>
<evidence type="ECO:0000256" key="12">
    <source>
        <dbReference type="RuleBase" id="RU003661"/>
    </source>
</evidence>
<dbReference type="GO" id="GO:0045259">
    <property type="term" value="C:proton-transporting ATP synthase complex"/>
    <property type="evidence" value="ECO:0007669"/>
    <property type="project" value="UniProtKB-KW"/>
</dbReference>
<evidence type="ECO:0000313" key="14">
    <source>
        <dbReference type="EMBL" id="WGC90506.1"/>
    </source>
</evidence>
<protein>
    <recommendedName>
        <fullName evidence="12">ATP synthase complex subunit 8</fullName>
    </recommendedName>
</protein>
<sequence>MPQMAPMLWLLLMLIFILCYCLIMMTNYFSSFKFNIKKSYSFKKNNFNWKW</sequence>
<evidence type="ECO:0000256" key="4">
    <source>
        <dbReference type="ARBA" id="ARBA00022448"/>
    </source>
</evidence>
<evidence type="ECO:0000256" key="9">
    <source>
        <dbReference type="ARBA" id="ARBA00023065"/>
    </source>
</evidence>